<dbReference type="InterPro" id="IPR027417">
    <property type="entry name" value="P-loop_NTPase"/>
</dbReference>
<dbReference type="PANTHER" id="PTHR42939:SF1">
    <property type="entry name" value="ABC TRANSPORTER ATP-BINDING PROTEIN ALBC-RELATED"/>
    <property type="match status" value="1"/>
</dbReference>
<name>A0A1Q5P3V4_9BACI</name>
<evidence type="ECO:0000313" key="6">
    <source>
        <dbReference type="Proteomes" id="UP000186524"/>
    </source>
</evidence>
<dbReference type="STRING" id="1714354.BLL40_09430"/>
<dbReference type="AlphaFoldDB" id="A0A1Q5P3V4"/>
<evidence type="ECO:0000256" key="1">
    <source>
        <dbReference type="ARBA" id="ARBA00022448"/>
    </source>
</evidence>
<evidence type="ECO:0000256" key="2">
    <source>
        <dbReference type="ARBA" id="ARBA00022741"/>
    </source>
</evidence>
<keyword evidence="1" id="KW-0813">Transport</keyword>
<dbReference type="PANTHER" id="PTHR42939">
    <property type="entry name" value="ABC TRANSPORTER ATP-BINDING PROTEIN ALBC-RELATED"/>
    <property type="match status" value="1"/>
</dbReference>
<protein>
    <submittedName>
        <fullName evidence="5">ABC transporter ATP-binding protein</fullName>
    </submittedName>
</protein>
<dbReference type="SMART" id="SM00382">
    <property type="entry name" value="AAA"/>
    <property type="match status" value="1"/>
</dbReference>
<dbReference type="RefSeq" id="WP_073711647.1">
    <property type="nucleotide sequence ID" value="NZ_MRWQ01000006.1"/>
</dbReference>
<reference evidence="5 6" key="1">
    <citation type="submission" date="2016-12" db="EMBL/GenBank/DDBJ databases">
        <title>Domibacillus sp. SAOS 44 whole genome sequencing.</title>
        <authorList>
            <person name="Verma A."/>
            <person name="Krishnamurthi S."/>
        </authorList>
    </citation>
    <scope>NUCLEOTIDE SEQUENCE [LARGE SCALE GENOMIC DNA]</scope>
    <source>
        <strain evidence="5 6">SAOS 44</strain>
    </source>
</reference>
<gene>
    <name evidence="5" type="ORF">BLL40_09430</name>
</gene>
<keyword evidence="3 5" id="KW-0067">ATP-binding</keyword>
<dbReference type="PROSITE" id="PS00211">
    <property type="entry name" value="ABC_TRANSPORTER_1"/>
    <property type="match status" value="1"/>
</dbReference>
<dbReference type="Gene3D" id="3.40.50.300">
    <property type="entry name" value="P-loop containing nucleotide triphosphate hydrolases"/>
    <property type="match status" value="1"/>
</dbReference>
<comment type="caution">
    <text evidence="5">The sequence shown here is derived from an EMBL/GenBank/DDBJ whole genome shotgun (WGS) entry which is preliminary data.</text>
</comment>
<evidence type="ECO:0000256" key="3">
    <source>
        <dbReference type="ARBA" id="ARBA00022840"/>
    </source>
</evidence>
<dbReference type="InterPro" id="IPR003593">
    <property type="entry name" value="AAA+_ATPase"/>
</dbReference>
<keyword evidence="2" id="KW-0547">Nucleotide-binding</keyword>
<organism evidence="5 6">
    <name type="scientific">Domibacillus mangrovi</name>
    <dbReference type="NCBI Taxonomy" id="1714354"/>
    <lineage>
        <taxon>Bacteria</taxon>
        <taxon>Bacillati</taxon>
        <taxon>Bacillota</taxon>
        <taxon>Bacilli</taxon>
        <taxon>Bacillales</taxon>
        <taxon>Bacillaceae</taxon>
        <taxon>Domibacillus</taxon>
    </lineage>
</organism>
<dbReference type="InterPro" id="IPR003439">
    <property type="entry name" value="ABC_transporter-like_ATP-bd"/>
</dbReference>
<keyword evidence="6" id="KW-1185">Reference proteome</keyword>
<dbReference type="EMBL" id="MRWQ01000006">
    <property type="protein sequence ID" value="OKL36924.1"/>
    <property type="molecule type" value="Genomic_DNA"/>
</dbReference>
<dbReference type="SUPFAM" id="SSF52540">
    <property type="entry name" value="P-loop containing nucleoside triphosphate hydrolases"/>
    <property type="match status" value="1"/>
</dbReference>
<dbReference type="InterPro" id="IPR017871">
    <property type="entry name" value="ABC_transporter-like_CS"/>
</dbReference>
<sequence>MVVQVNNVTKRYKQNRGVNQASFTLHNGEIIALVGANGAGKSTLIQLLIKQIKPDTGEIVWQDNEELRYMPDDLAFPEALTAEEILHLLGNLKKVSKERQHIILKEVGLFEAKELKVGQFSKGMRQRLNLAQSMMGEGSLFILDEPTNGLDPYWIAQLKKVLLHEKQNGQIVLFSTHLLSLAEEIADSVILLNDGEILATGTISSLLERENCTNLEQVWLKLTKKEGL</sequence>
<proteinExistence type="predicted"/>
<dbReference type="Pfam" id="PF00005">
    <property type="entry name" value="ABC_tran"/>
    <property type="match status" value="1"/>
</dbReference>
<feature type="domain" description="ABC transporter" evidence="4">
    <location>
        <begin position="3"/>
        <end position="219"/>
    </location>
</feature>
<dbReference type="InterPro" id="IPR051782">
    <property type="entry name" value="ABC_Transporter_VariousFunc"/>
</dbReference>
<dbReference type="GO" id="GO:0005524">
    <property type="term" value="F:ATP binding"/>
    <property type="evidence" value="ECO:0007669"/>
    <property type="project" value="UniProtKB-KW"/>
</dbReference>
<evidence type="ECO:0000313" key="5">
    <source>
        <dbReference type="EMBL" id="OKL36924.1"/>
    </source>
</evidence>
<dbReference type="PROSITE" id="PS50893">
    <property type="entry name" value="ABC_TRANSPORTER_2"/>
    <property type="match status" value="1"/>
</dbReference>
<accession>A0A1Q5P3V4</accession>
<dbReference type="GO" id="GO:0016887">
    <property type="term" value="F:ATP hydrolysis activity"/>
    <property type="evidence" value="ECO:0007669"/>
    <property type="project" value="InterPro"/>
</dbReference>
<dbReference type="Proteomes" id="UP000186524">
    <property type="component" value="Unassembled WGS sequence"/>
</dbReference>
<evidence type="ECO:0000259" key="4">
    <source>
        <dbReference type="PROSITE" id="PS50893"/>
    </source>
</evidence>